<keyword evidence="2" id="KW-1185">Reference proteome</keyword>
<dbReference type="OrthoDB" id="409677at2759"/>
<evidence type="ECO:0000313" key="2">
    <source>
        <dbReference type="Proteomes" id="UP000604046"/>
    </source>
</evidence>
<protein>
    <submittedName>
        <fullName evidence="1">Uncharacterized protein</fullName>
    </submittedName>
</protein>
<accession>A0A812MLW8</accession>
<reference evidence="1" key="1">
    <citation type="submission" date="2021-02" db="EMBL/GenBank/DDBJ databases">
        <authorList>
            <person name="Dougan E. K."/>
            <person name="Rhodes N."/>
            <person name="Thang M."/>
            <person name="Chan C."/>
        </authorList>
    </citation>
    <scope>NUCLEOTIDE SEQUENCE</scope>
</reference>
<evidence type="ECO:0000313" key="1">
    <source>
        <dbReference type="EMBL" id="CAE7261057.1"/>
    </source>
</evidence>
<gene>
    <name evidence="1" type="ORF">SNAT2548_LOCUS13660</name>
</gene>
<dbReference type="EMBL" id="CAJNDS010001458">
    <property type="protein sequence ID" value="CAE7261057.1"/>
    <property type="molecule type" value="Genomic_DNA"/>
</dbReference>
<sequence>MSGLQNVKAHERRNQHRLGLQREGLETEGLLRNCQGIRIGTGVAPELDDIEDALRVWQNAGFLQTSHEDPSATSRQFFFCFQGDSLILKSEKCLRLFRQGEACMACLDTAAHRDLRLQAIKWTSRIHLANYGHALAHGTRQERAQMRAELRLRDVYKTRPGCLEIEPILKEKQEAYQLQLIKHRWQSIRMDWRTSRLQAYIDANIATLPLQAAREEQRDILRTLTSKFADAVEEGTVRQENFVLASRVASGELDGNAVVSCLLRSFMRKQERASRGIVQNSGKLVDAETLAELTYSFGRGQPAKALLSYFGISVKPASINFNIPTLPMFFMAHKSAEKLARTGVLHILH</sequence>
<comment type="caution">
    <text evidence="1">The sequence shown here is derived from an EMBL/GenBank/DDBJ whole genome shotgun (WGS) entry which is preliminary data.</text>
</comment>
<dbReference type="Proteomes" id="UP000604046">
    <property type="component" value="Unassembled WGS sequence"/>
</dbReference>
<dbReference type="AlphaFoldDB" id="A0A812MLW8"/>
<proteinExistence type="predicted"/>
<organism evidence="1 2">
    <name type="scientific">Symbiodinium natans</name>
    <dbReference type="NCBI Taxonomy" id="878477"/>
    <lineage>
        <taxon>Eukaryota</taxon>
        <taxon>Sar</taxon>
        <taxon>Alveolata</taxon>
        <taxon>Dinophyceae</taxon>
        <taxon>Suessiales</taxon>
        <taxon>Symbiodiniaceae</taxon>
        <taxon>Symbiodinium</taxon>
    </lineage>
</organism>
<name>A0A812MLW8_9DINO</name>